<dbReference type="AlphaFoldDB" id="A0A1M7YEE7"/>
<name>A0A1M7YEE7_9FIRM</name>
<dbReference type="EMBL" id="FRFD01000008">
    <property type="protein sequence ID" value="SHO50956.1"/>
    <property type="molecule type" value="Genomic_DNA"/>
</dbReference>
<dbReference type="STRING" id="1121345.SAMN02745217_02985"/>
<evidence type="ECO:0000313" key="1">
    <source>
        <dbReference type="EMBL" id="SHO50956.1"/>
    </source>
</evidence>
<proteinExistence type="predicted"/>
<keyword evidence="2" id="KW-1185">Reference proteome</keyword>
<sequence>MGLLHFKFAAAPLVLWEVRESDFISMKSCCMEYLKDKEENKYFAIFPSECYNLTSAVFHSMFRYLLIIRRNIWKILEQYLLSRKKR</sequence>
<organism evidence="1 2">
    <name type="scientific">Anaerocolumna xylanovorans DSM 12503</name>
    <dbReference type="NCBI Taxonomy" id="1121345"/>
    <lineage>
        <taxon>Bacteria</taxon>
        <taxon>Bacillati</taxon>
        <taxon>Bacillota</taxon>
        <taxon>Clostridia</taxon>
        <taxon>Lachnospirales</taxon>
        <taxon>Lachnospiraceae</taxon>
        <taxon>Anaerocolumna</taxon>
    </lineage>
</organism>
<accession>A0A1M7YEE7</accession>
<protein>
    <submittedName>
        <fullName evidence="1">Uncharacterized protein</fullName>
    </submittedName>
</protein>
<evidence type="ECO:0000313" key="2">
    <source>
        <dbReference type="Proteomes" id="UP000184612"/>
    </source>
</evidence>
<dbReference type="Proteomes" id="UP000184612">
    <property type="component" value="Unassembled WGS sequence"/>
</dbReference>
<reference evidence="1 2" key="1">
    <citation type="submission" date="2016-12" db="EMBL/GenBank/DDBJ databases">
        <authorList>
            <person name="Song W.-J."/>
            <person name="Kurnit D.M."/>
        </authorList>
    </citation>
    <scope>NUCLEOTIDE SEQUENCE [LARGE SCALE GENOMIC DNA]</scope>
    <source>
        <strain evidence="1 2">DSM 12503</strain>
    </source>
</reference>
<gene>
    <name evidence="1" type="ORF">SAMN02745217_02985</name>
</gene>